<keyword evidence="3" id="KW-1185">Reference proteome</keyword>
<accession>A0AA39WIC9</accession>
<feature type="non-terminal residue" evidence="2">
    <location>
        <position position="1"/>
    </location>
</feature>
<dbReference type="AlphaFoldDB" id="A0AA39WIC9"/>
<feature type="chain" id="PRO_5041395217" description="Secreted protein" evidence="1">
    <location>
        <begin position="20"/>
        <end position="118"/>
    </location>
</feature>
<keyword evidence="1" id="KW-0732">Signal</keyword>
<proteinExistence type="predicted"/>
<evidence type="ECO:0000313" key="2">
    <source>
        <dbReference type="EMBL" id="KAK0615963.1"/>
    </source>
</evidence>
<evidence type="ECO:0000313" key="3">
    <source>
        <dbReference type="Proteomes" id="UP001174934"/>
    </source>
</evidence>
<protein>
    <recommendedName>
        <fullName evidence="4">Secreted protein</fullName>
    </recommendedName>
</protein>
<organism evidence="2 3">
    <name type="scientific">Bombardia bombarda</name>
    <dbReference type="NCBI Taxonomy" id="252184"/>
    <lineage>
        <taxon>Eukaryota</taxon>
        <taxon>Fungi</taxon>
        <taxon>Dikarya</taxon>
        <taxon>Ascomycota</taxon>
        <taxon>Pezizomycotina</taxon>
        <taxon>Sordariomycetes</taxon>
        <taxon>Sordariomycetidae</taxon>
        <taxon>Sordariales</taxon>
        <taxon>Lasiosphaeriaceae</taxon>
        <taxon>Bombardia</taxon>
    </lineage>
</organism>
<sequence length="118" mass="12995">RPIAAFFFTLGSTFHLVHNSYTTTVNHTPHTPHTMPPEPRYEGTSIAGFPHFALTSRALVPWWCVPLRRTAGRHPVHSISTAGKWIDLPKAPLVCRRLALASCAMGTPSEEGSLLVLK</sequence>
<reference evidence="2" key="1">
    <citation type="submission" date="2023-06" db="EMBL/GenBank/DDBJ databases">
        <title>Genome-scale phylogeny and comparative genomics of the fungal order Sordariales.</title>
        <authorList>
            <consortium name="Lawrence Berkeley National Laboratory"/>
            <person name="Hensen N."/>
            <person name="Bonometti L."/>
            <person name="Westerberg I."/>
            <person name="Brannstrom I.O."/>
            <person name="Guillou S."/>
            <person name="Cros-Aarteil S."/>
            <person name="Calhoun S."/>
            <person name="Haridas S."/>
            <person name="Kuo A."/>
            <person name="Mondo S."/>
            <person name="Pangilinan J."/>
            <person name="Riley R."/>
            <person name="LaButti K."/>
            <person name="Andreopoulos B."/>
            <person name="Lipzen A."/>
            <person name="Chen C."/>
            <person name="Yanf M."/>
            <person name="Daum C."/>
            <person name="Ng V."/>
            <person name="Clum A."/>
            <person name="Steindorff A."/>
            <person name="Ohm R."/>
            <person name="Martin F."/>
            <person name="Silar P."/>
            <person name="Natvig D."/>
            <person name="Lalanne C."/>
            <person name="Gautier V."/>
            <person name="Ament-velasquez S.L."/>
            <person name="Kruys A."/>
            <person name="Hutchinson M.I."/>
            <person name="Powell A.J."/>
            <person name="Barry K."/>
            <person name="Miller A.N."/>
            <person name="Grigoriev I.V."/>
            <person name="Debuchy R."/>
            <person name="Gladieux P."/>
            <person name="Thoren M.H."/>
            <person name="Johannesson H."/>
        </authorList>
    </citation>
    <scope>NUCLEOTIDE SEQUENCE</scope>
    <source>
        <strain evidence="2">SMH3391-2</strain>
    </source>
</reference>
<evidence type="ECO:0000256" key="1">
    <source>
        <dbReference type="SAM" id="SignalP"/>
    </source>
</evidence>
<dbReference type="Proteomes" id="UP001174934">
    <property type="component" value="Unassembled WGS sequence"/>
</dbReference>
<feature type="signal peptide" evidence="1">
    <location>
        <begin position="1"/>
        <end position="19"/>
    </location>
</feature>
<evidence type="ECO:0008006" key="4">
    <source>
        <dbReference type="Google" id="ProtNLM"/>
    </source>
</evidence>
<gene>
    <name evidence="2" type="ORF">B0T17DRAFT_539730</name>
</gene>
<dbReference type="EMBL" id="JAULSR010000006">
    <property type="protein sequence ID" value="KAK0615963.1"/>
    <property type="molecule type" value="Genomic_DNA"/>
</dbReference>
<name>A0AA39WIC9_9PEZI</name>
<comment type="caution">
    <text evidence="2">The sequence shown here is derived from an EMBL/GenBank/DDBJ whole genome shotgun (WGS) entry which is preliminary data.</text>
</comment>